<dbReference type="InterPro" id="IPR036390">
    <property type="entry name" value="WH_DNA-bd_sf"/>
</dbReference>
<dbReference type="RefSeq" id="WP_245928681.1">
    <property type="nucleotide sequence ID" value="NZ_PYGA01000005.1"/>
</dbReference>
<dbReference type="PROSITE" id="PS50995">
    <property type="entry name" value="HTH_MARR_2"/>
    <property type="match status" value="1"/>
</dbReference>
<dbReference type="PANTHER" id="PTHR33164">
    <property type="entry name" value="TRANSCRIPTIONAL REGULATOR, MARR FAMILY"/>
    <property type="match status" value="1"/>
</dbReference>
<dbReference type="EMBL" id="PYGA01000005">
    <property type="protein sequence ID" value="PSK98511.1"/>
    <property type="molecule type" value="Genomic_DNA"/>
</dbReference>
<dbReference type="Proteomes" id="UP000240542">
    <property type="component" value="Unassembled WGS sequence"/>
</dbReference>
<dbReference type="GO" id="GO:0003700">
    <property type="term" value="F:DNA-binding transcription factor activity"/>
    <property type="evidence" value="ECO:0007669"/>
    <property type="project" value="InterPro"/>
</dbReference>
<comment type="caution">
    <text evidence="2">The sequence shown here is derived from an EMBL/GenBank/DDBJ whole genome shotgun (WGS) entry which is preliminary data.</text>
</comment>
<dbReference type="InterPro" id="IPR039422">
    <property type="entry name" value="MarR/SlyA-like"/>
</dbReference>
<proteinExistence type="predicted"/>
<dbReference type="InterPro" id="IPR036388">
    <property type="entry name" value="WH-like_DNA-bd_sf"/>
</dbReference>
<dbReference type="AlphaFoldDB" id="A0A2P8DMR5"/>
<evidence type="ECO:0000313" key="2">
    <source>
        <dbReference type="EMBL" id="PSK98511.1"/>
    </source>
</evidence>
<reference evidence="2 3" key="1">
    <citation type="submission" date="2018-03" db="EMBL/GenBank/DDBJ databases">
        <title>Genomic Encyclopedia of Archaeal and Bacterial Type Strains, Phase II (KMG-II): from individual species to whole genera.</title>
        <authorList>
            <person name="Goeker M."/>
        </authorList>
    </citation>
    <scope>NUCLEOTIDE SEQUENCE [LARGE SCALE GENOMIC DNA]</scope>
    <source>
        <strain evidence="2 3">DSM 45312</strain>
    </source>
</reference>
<protein>
    <submittedName>
        <fullName evidence="2">DNA-binding MarR family transcriptional regulator</fullName>
    </submittedName>
</protein>
<dbReference type="InterPro" id="IPR000835">
    <property type="entry name" value="HTH_MarR-typ"/>
</dbReference>
<evidence type="ECO:0000313" key="3">
    <source>
        <dbReference type="Proteomes" id="UP000240542"/>
    </source>
</evidence>
<keyword evidence="3" id="KW-1185">Reference proteome</keyword>
<sequence>MSREDPEFTEFLHAWGDLMNAVAHARARSTVADAPKLTLPQALLLETVRAQRRPTVGTIAAAAGIASPSATRMLQQLERKGAVRRRRSDEDERITVITLTDEGAVALDECWAGLRARQHQLFDGVDPALRPALIELLRSMRDVVDTM</sequence>
<dbReference type="SUPFAM" id="SSF46785">
    <property type="entry name" value="Winged helix' DNA-binding domain"/>
    <property type="match status" value="1"/>
</dbReference>
<feature type="domain" description="HTH marR-type" evidence="1">
    <location>
        <begin position="8"/>
        <end position="142"/>
    </location>
</feature>
<dbReference type="GO" id="GO:0006950">
    <property type="term" value="P:response to stress"/>
    <property type="evidence" value="ECO:0007669"/>
    <property type="project" value="TreeGrafter"/>
</dbReference>
<gene>
    <name evidence="2" type="ORF">CLV63_105185</name>
</gene>
<organism evidence="2 3">
    <name type="scientific">Murinocardiopsis flavida</name>
    <dbReference type="NCBI Taxonomy" id="645275"/>
    <lineage>
        <taxon>Bacteria</taxon>
        <taxon>Bacillati</taxon>
        <taxon>Actinomycetota</taxon>
        <taxon>Actinomycetes</taxon>
        <taxon>Streptosporangiales</taxon>
        <taxon>Nocardiopsidaceae</taxon>
        <taxon>Murinocardiopsis</taxon>
    </lineage>
</organism>
<dbReference type="PRINTS" id="PR00598">
    <property type="entry name" value="HTHMARR"/>
</dbReference>
<dbReference type="Pfam" id="PF01047">
    <property type="entry name" value="MarR"/>
    <property type="match status" value="1"/>
</dbReference>
<dbReference type="Gene3D" id="1.10.10.10">
    <property type="entry name" value="Winged helix-like DNA-binding domain superfamily/Winged helix DNA-binding domain"/>
    <property type="match status" value="1"/>
</dbReference>
<dbReference type="GO" id="GO:0003677">
    <property type="term" value="F:DNA binding"/>
    <property type="evidence" value="ECO:0007669"/>
    <property type="project" value="UniProtKB-KW"/>
</dbReference>
<accession>A0A2P8DMR5</accession>
<dbReference type="SMART" id="SM00347">
    <property type="entry name" value="HTH_MARR"/>
    <property type="match status" value="1"/>
</dbReference>
<name>A0A2P8DMR5_9ACTN</name>
<keyword evidence="2" id="KW-0238">DNA-binding</keyword>
<dbReference type="PANTHER" id="PTHR33164:SF43">
    <property type="entry name" value="HTH-TYPE TRANSCRIPTIONAL REPRESSOR YETL"/>
    <property type="match status" value="1"/>
</dbReference>
<evidence type="ECO:0000259" key="1">
    <source>
        <dbReference type="PROSITE" id="PS50995"/>
    </source>
</evidence>